<dbReference type="InterPro" id="IPR050832">
    <property type="entry name" value="Bact_Acetyltransf"/>
</dbReference>
<evidence type="ECO:0000259" key="3">
    <source>
        <dbReference type="PROSITE" id="PS51186"/>
    </source>
</evidence>
<dbReference type="Proteomes" id="UP001069145">
    <property type="component" value="Unassembled WGS sequence"/>
</dbReference>
<dbReference type="OrthoDB" id="5419426at2"/>
<feature type="domain" description="N-acetyltransferase" evidence="3">
    <location>
        <begin position="2"/>
        <end position="161"/>
    </location>
</feature>
<dbReference type="GeneID" id="35768212"/>
<dbReference type="CDD" id="cd04301">
    <property type="entry name" value="NAT_SF"/>
    <property type="match status" value="1"/>
</dbReference>
<keyword evidence="2" id="KW-0012">Acyltransferase</keyword>
<dbReference type="Pfam" id="PF00583">
    <property type="entry name" value="Acetyltransf_1"/>
    <property type="match status" value="1"/>
</dbReference>
<dbReference type="GO" id="GO:0016747">
    <property type="term" value="F:acyltransferase activity, transferring groups other than amino-acyl groups"/>
    <property type="evidence" value="ECO:0007669"/>
    <property type="project" value="InterPro"/>
</dbReference>
<dbReference type="EMBL" id="CP065662">
    <property type="protein sequence ID" value="QPS01826.1"/>
    <property type="molecule type" value="Genomic_DNA"/>
</dbReference>
<evidence type="ECO:0000313" key="4">
    <source>
        <dbReference type="EMBL" id="MCY3052967.1"/>
    </source>
</evidence>
<dbReference type="PROSITE" id="PS51186">
    <property type="entry name" value="GNAT"/>
    <property type="match status" value="1"/>
</dbReference>
<dbReference type="PANTHER" id="PTHR43877">
    <property type="entry name" value="AMINOALKYLPHOSPHONATE N-ACETYLTRANSFERASE-RELATED-RELATED"/>
    <property type="match status" value="1"/>
</dbReference>
<accession>A0A0X8FFY2</accession>
<dbReference type="Proteomes" id="UP000594771">
    <property type="component" value="Chromosome"/>
</dbReference>
<proteinExistence type="predicted"/>
<dbReference type="EMBL" id="JAOTML010000002">
    <property type="protein sequence ID" value="MCY3052967.1"/>
    <property type="molecule type" value="Genomic_DNA"/>
</dbReference>
<dbReference type="PANTHER" id="PTHR43877:SF2">
    <property type="entry name" value="AMINOALKYLPHOSPHONATE N-ACETYLTRANSFERASE-RELATED"/>
    <property type="match status" value="1"/>
</dbReference>
<dbReference type="AlphaFoldDB" id="A0A0X8FFY2"/>
<evidence type="ECO:0000256" key="1">
    <source>
        <dbReference type="ARBA" id="ARBA00022679"/>
    </source>
</evidence>
<evidence type="ECO:0000313" key="5">
    <source>
        <dbReference type="EMBL" id="QPS01826.1"/>
    </source>
</evidence>
<gene>
    <name evidence="5" type="ORF">I6G68_01760</name>
    <name evidence="4" type="ORF">ODY43_03100</name>
</gene>
<dbReference type="SUPFAM" id="SSF55729">
    <property type="entry name" value="Acyl-CoA N-acyltransferases (Nat)"/>
    <property type="match status" value="1"/>
</dbReference>
<sequence>MTTIRPIQAKDDVQIAKIIRNSLESVGLDQPGTAYYDPELDHLSQFYQAKPESRGYFVAVDDKDQVLGGVGFAECDLFDQCAELQKIYLAPAAQGQGLGRALMEELIQQVKSAGYRQLYLETHSSLKAAIGLYQKYNFKEIPQPENLIHTTMDRFFLKDLSD</sequence>
<evidence type="ECO:0000313" key="6">
    <source>
        <dbReference type="Proteomes" id="UP000594771"/>
    </source>
</evidence>
<reference evidence="5 6" key="1">
    <citation type="submission" date="2020-12" db="EMBL/GenBank/DDBJ databases">
        <title>FDA dAtabase for Regulatory Grade micrObial Sequences (FDA-ARGOS): Supporting development and validation of Infectious Disease Dx tests.</title>
        <authorList>
            <person name="Sproer C."/>
            <person name="Gronow S."/>
            <person name="Severitt S."/>
            <person name="Schroder I."/>
            <person name="Tallon L."/>
            <person name="Sadzewicz L."/>
            <person name="Zhao X."/>
            <person name="Boylan J."/>
            <person name="Ott S."/>
            <person name="Bowen H."/>
            <person name="Vavikolanu K."/>
            <person name="Mehta A."/>
            <person name="Aluvathingal J."/>
            <person name="Nadendla S."/>
            <person name="Lowell S."/>
            <person name="Myers T."/>
            <person name="Yan Y."/>
            <person name="Sichtig H."/>
        </authorList>
    </citation>
    <scope>NUCLEOTIDE SEQUENCE [LARGE SCALE GENOMIC DNA]</scope>
    <source>
        <strain evidence="5 6">FDAARGOS_911</strain>
    </source>
</reference>
<evidence type="ECO:0000313" key="7">
    <source>
        <dbReference type="Proteomes" id="UP001069145"/>
    </source>
</evidence>
<dbReference type="RefSeq" id="WP_060778899.1">
    <property type="nucleotide sequence ID" value="NZ_CAJHLF010000004.1"/>
</dbReference>
<reference evidence="4" key="2">
    <citation type="submission" date="2022-09" db="EMBL/GenBank/DDBJ databases">
        <title>Aerococcus urinae taxonomy study.</title>
        <authorList>
            <person name="Christensen J."/>
            <person name="Senneby E."/>
        </authorList>
    </citation>
    <scope>NUCLEOTIDE SEQUENCE</scope>
    <source>
        <strain evidence="4">NLD-066-U95</strain>
    </source>
</reference>
<name>A0A0X8FFY2_9LACT</name>
<organism evidence="5 6">
    <name type="scientific">Aerococcus urinae</name>
    <dbReference type="NCBI Taxonomy" id="1376"/>
    <lineage>
        <taxon>Bacteria</taxon>
        <taxon>Bacillati</taxon>
        <taxon>Bacillota</taxon>
        <taxon>Bacilli</taxon>
        <taxon>Lactobacillales</taxon>
        <taxon>Aerococcaceae</taxon>
        <taxon>Aerococcus</taxon>
    </lineage>
</organism>
<dbReference type="KEGG" id="aun:AWM73_08250"/>
<evidence type="ECO:0000256" key="2">
    <source>
        <dbReference type="ARBA" id="ARBA00023315"/>
    </source>
</evidence>
<protein>
    <submittedName>
        <fullName evidence="5">GNAT family N-acetyltransferase</fullName>
    </submittedName>
</protein>
<dbReference type="InterPro" id="IPR000182">
    <property type="entry name" value="GNAT_dom"/>
</dbReference>
<dbReference type="InterPro" id="IPR016181">
    <property type="entry name" value="Acyl_CoA_acyltransferase"/>
</dbReference>
<keyword evidence="1 5" id="KW-0808">Transferase</keyword>
<keyword evidence="7" id="KW-1185">Reference proteome</keyword>
<dbReference type="Gene3D" id="3.40.630.30">
    <property type="match status" value="1"/>
</dbReference>